<dbReference type="Proteomes" id="UP000694846">
    <property type="component" value="Unplaced"/>
</dbReference>
<dbReference type="PANTHER" id="PTHR45749">
    <property type="match status" value="1"/>
</dbReference>
<sequence length="406" mass="45650">MAFTRPNSTPFIEGVEINLKYLYRQLEKHENSKPHDSACKIYFNISSGKTMTHSLLSHRQKMVELNKEIMTRIVDIALLIAKQGLAFRGKRNEAAYNLSDLTSNLNQGNFLEIVKLVEKYDSVLQTHINNSIKKSLIKQGKTGRGSYVLNGKINEKMVALVESTSGTGEALYNVMKKELESLNISLANLIGESFDGAAAMSGCYNGLQAHLKKIAPESIFTHCHAHVLNLKNSKDAALKNIFGPWSESSETSDRYDVLLESLYFLGSDKSIDLNTSSDARFLIEKWTSFETIITSFIFFEIFHYTTAVSKYLQSKELDFITVINLIKSLLSDIRKGSSNYDKVEEKAINFISKNRLRSAMKEELLESLMLISIESDMIPEIPEIIDAIGRSSGTFNKAQEASFYIA</sequence>
<dbReference type="GeneID" id="112690545"/>
<accession>A0A8B8GBR4</accession>
<keyword evidence="1" id="KW-1185">Reference proteome</keyword>
<name>A0A8B8GBR4_9HEMI</name>
<reference evidence="2" key="1">
    <citation type="submission" date="2025-08" db="UniProtKB">
        <authorList>
            <consortium name="RefSeq"/>
        </authorList>
    </citation>
    <scope>IDENTIFICATION</scope>
    <source>
        <tissue evidence="2">Whole body</tissue>
    </source>
</reference>
<organism evidence="1 2">
    <name type="scientific">Sipha flava</name>
    <name type="common">yellow sugarcane aphid</name>
    <dbReference type="NCBI Taxonomy" id="143950"/>
    <lineage>
        <taxon>Eukaryota</taxon>
        <taxon>Metazoa</taxon>
        <taxon>Ecdysozoa</taxon>
        <taxon>Arthropoda</taxon>
        <taxon>Hexapoda</taxon>
        <taxon>Insecta</taxon>
        <taxon>Pterygota</taxon>
        <taxon>Neoptera</taxon>
        <taxon>Paraneoptera</taxon>
        <taxon>Hemiptera</taxon>
        <taxon>Sternorrhyncha</taxon>
        <taxon>Aphidomorpha</taxon>
        <taxon>Aphidoidea</taxon>
        <taxon>Aphididae</taxon>
        <taxon>Sipha</taxon>
    </lineage>
</organism>
<gene>
    <name evidence="2" type="primary">LOC112690545</name>
</gene>
<proteinExistence type="predicted"/>
<evidence type="ECO:0000313" key="1">
    <source>
        <dbReference type="Proteomes" id="UP000694846"/>
    </source>
</evidence>
<dbReference type="OrthoDB" id="6629156at2759"/>
<dbReference type="RefSeq" id="XP_025420363.1">
    <property type="nucleotide sequence ID" value="XM_025564578.1"/>
</dbReference>
<dbReference type="AlphaFoldDB" id="A0A8B8GBR4"/>
<protein>
    <submittedName>
        <fullName evidence="2">Uncharacterized protein LOC112690545</fullName>
    </submittedName>
</protein>
<dbReference type="PANTHER" id="PTHR45749:SF21">
    <property type="entry name" value="DUF4371 DOMAIN-CONTAINING PROTEIN"/>
    <property type="match status" value="1"/>
</dbReference>
<evidence type="ECO:0000313" key="2">
    <source>
        <dbReference type="RefSeq" id="XP_025420363.1"/>
    </source>
</evidence>